<accession>A0A1H2PWF7</accession>
<feature type="region of interest" description="Disordered" evidence="2">
    <location>
        <begin position="186"/>
        <end position="209"/>
    </location>
</feature>
<feature type="coiled-coil region" evidence="1">
    <location>
        <begin position="84"/>
        <end position="118"/>
    </location>
</feature>
<organism evidence="3 4">
    <name type="scientific">Chitinasiproducens palmae</name>
    <dbReference type="NCBI Taxonomy" id="1770053"/>
    <lineage>
        <taxon>Bacteria</taxon>
        <taxon>Pseudomonadati</taxon>
        <taxon>Pseudomonadota</taxon>
        <taxon>Betaproteobacteria</taxon>
        <taxon>Burkholderiales</taxon>
        <taxon>Burkholderiaceae</taxon>
        <taxon>Chitinasiproducens</taxon>
    </lineage>
</organism>
<keyword evidence="4" id="KW-1185">Reference proteome</keyword>
<evidence type="ECO:0000313" key="3">
    <source>
        <dbReference type="EMBL" id="SDV50859.1"/>
    </source>
</evidence>
<dbReference type="EMBL" id="FNLO01000013">
    <property type="protein sequence ID" value="SDV50859.1"/>
    <property type="molecule type" value="Genomic_DNA"/>
</dbReference>
<reference evidence="4" key="1">
    <citation type="submission" date="2016-09" db="EMBL/GenBank/DDBJ databases">
        <authorList>
            <person name="Varghese N."/>
            <person name="Submissions S."/>
        </authorList>
    </citation>
    <scope>NUCLEOTIDE SEQUENCE [LARGE SCALE GENOMIC DNA]</scope>
    <source>
        <strain evidence="4">JS23</strain>
    </source>
</reference>
<sequence>MHFAGLDAYTAAGGGIRRNLFAEGDAGTYLADAALLGRLVRGKLDALAGDVRAEGWAWVEAVPHMSYAERQAFQNAPRQRREPNAREARRIASLQTRLDKLDAELEEAYDAEDEDKTEALQPRREQVAGELQAIEKGLRDYAPDVRAVAGAIVTLDRNGEAVIHRGLLREAEAKALRTLEKLRQGFGAGDGASDEEDHDEGEAPKPASLSDRLAQRLSAHRTAALVHGMVQTVLQTVLQADAYSDGLPLGVSLKVQDRLEGVAPDVPESSAAVALRELQEVAGEALPQDSAELFAALQAKSQDELVRLLAVCVASTVDVVTPRATQQQPGAGLAQAVGLDMAAWWKPTAEGYFRHIAKPAILEAVGVFAPLNVTRLSKLRKGDIASEAER</sequence>
<dbReference type="STRING" id="1770053.SAMN05216551_113174"/>
<evidence type="ECO:0000256" key="1">
    <source>
        <dbReference type="SAM" id="Coils"/>
    </source>
</evidence>
<protein>
    <submittedName>
        <fullName evidence="3">Chromosome partitioning protein, ParB family</fullName>
    </submittedName>
</protein>
<dbReference type="Proteomes" id="UP000243719">
    <property type="component" value="Unassembled WGS sequence"/>
</dbReference>
<proteinExistence type="predicted"/>
<name>A0A1H2PWF7_9BURK</name>
<dbReference type="AlphaFoldDB" id="A0A1H2PWF7"/>
<gene>
    <name evidence="3" type="ORF">SAMN05216551_113174</name>
</gene>
<evidence type="ECO:0000313" key="4">
    <source>
        <dbReference type="Proteomes" id="UP000243719"/>
    </source>
</evidence>
<evidence type="ECO:0000256" key="2">
    <source>
        <dbReference type="SAM" id="MobiDB-lite"/>
    </source>
</evidence>
<keyword evidence="1" id="KW-0175">Coiled coil</keyword>